<keyword evidence="6" id="KW-0170">Cobalt</keyword>
<dbReference type="GO" id="GO:0005737">
    <property type="term" value="C:cytoplasm"/>
    <property type="evidence" value="ECO:0007669"/>
    <property type="project" value="TreeGrafter"/>
</dbReference>
<evidence type="ECO:0000313" key="9">
    <source>
        <dbReference type="EMBL" id="KYD25666.1"/>
    </source>
</evidence>
<sequence length="684" mass="75474">MSDISAMKQQSFPIPSFEEWKQEVEKSLKGKPFEKLYSTTYENITIKPIYTRQDIESLAHVEQYPGFPGYVRGTKPNGYIREPWKVSQEISASSPTEWNEIVKHDLERGQTEIHIVLERLGFPVTSVDDIEAMFSGISLDKYSLRIDAGAQSLSFLALLAAYLQKQQIPFDAVRGTIGMDPVGALAEKGQLSTPLAALYDVMADVTKWTKENMQGVKTVIVRGEPYHNGGANAVQELAFAFATAVEYIRACLDRGLVIDAIAPQIHFSFAIGSNFFMEIAKLRAARLVWSNIVQAFGGSESSQKIAMHARTSYFTKTVYDPYVNMLRATAEAFAATIGGADSLHVSPFDEAIGRADEFSRRIARNTQLILLEEAHIANVIDPAGGSYYVETLTAQVAEEAWKLFQQIEEKGGIVKALQDGFVQAEVENVAEQRKNNVKKRKEKIVGTNFYANLAEAPVQKASENNENDEKQLSSSALNEENVAQLQAGFGEKRWIETAIFMAVRRATAQEIEAALKADEASVSVKPIKQWRLAEPFEQLRKASEAHLEKHGARPTVHLINIGSIPNYKARADFITGFFEAGGMAVVKSEGIHTAEKAVSEAINANGTHYIICGSDESYTDIVPAIAKAFKQEKPNAKLYVAGKQPADVEQTFIEAGVDGFIHIGSNCYETIVSFMKEMGVALDV</sequence>
<dbReference type="CDD" id="cd03677">
    <property type="entry name" value="MM_CoA_mutase_beta"/>
    <property type="match status" value="1"/>
</dbReference>
<dbReference type="GO" id="GO:0019678">
    <property type="term" value="P:propionate metabolic process, methylmalonyl pathway"/>
    <property type="evidence" value="ECO:0007669"/>
    <property type="project" value="TreeGrafter"/>
</dbReference>
<feature type="domain" description="Methylmalonyl-CoA mutase alpha/beta chain catalytic" evidence="8">
    <location>
        <begin position="120"/>
        <end position="517"/>
    </location>
</feature>
<comment type="cofactor">
    <cofactor evidence="1">
        <name>adenosylcob(III)alamin</name>
        <dbReference type="ChEBI" id="CHEBI:18408"/>
    </cofactor>
</comment>
<dbReference type="InterPro" id="IPR058549">
    <property type="entry name" value="MeMalonylCoA_mutase_a/b_site"/>
</dbReference>
<feature type="region of interest" description="Disordered" evidence="7">
    <location>
        <begin position="457"/>
        <end position="476"/>
    </location>
</feature>
<dbReference type="GO" id="GO:0046872">
    <property type="term" value="F:metal ion binding"/>
    <property type="evidence" value="ECO:0007669"/>
    <property type="project" value="InterPro"/>
</dbReference>
<reference evidence="9 10" key="1">
    <citation type="submission" date="2016-01" db="EMBL/GenBank/DDBJ databases">
        <title>Draft Genome Sequences of Seven Thermophilic Sporeformers Isolated from Foods.</title>
        <authorList>
            <person name="Berendsen E.M."/>
            <person name="Wells-Bennik M.H."/>
            <person name="Krawcyk A.O."/>
            <person name="De Jong A."/>
            <person name="Holsappel S."/>
            <person name="Eijlander R.T."/>
            <person name="Kuipers O.P."/>
        </authorList>
    </citation>
    <scope>NUCLEOTIDE SEQUENCE [LARGE SCALE GENOMIC DNA]</scope>
    <source>
        <strain evidence="9 10">B4110</strain>
    </source>
</reference>
<dbReference type="PANTHER" id="PTHR48101">
    <property type="entry name" value="METHYLMALONYL-COA MUTASE, MITOCHONDRIAL-RELATED"/>
    <property type="match status" value="1"/>
</dbReference>
<name>A0A150MMG8_9BACL</name>
<organism evidence="9 10">
    <name type="scientific">Parageobacillus toebii</name>
    <dbReference type="NCBI Taxonomy" id="153151"/>
    <lineage>
        <taxon>Bacteria</taxon>
        <taxon>Bacillati</taxon>
        <taxon>Bacillota</taxon>
        <taxon>Bacilli</taxon>
        <taxon>Bacillales</taxon>
        <taxon>Anoxybacillaceae</taxon>
        <taxon>Parageobacillus</taxon>
    </lineage>
</organism>
<dbReference type="EMBL" id="LQYW01000132">
    <property type="protein sequence ID" value="KYD25666.1"/>
    <property type="molecule type" value="Genomic_DNA"/>
</dbReference>
<evidence type="ECO:0000313" key="10">
    <source>
        <dbReference type="Proteomes" id="UP000075324"/>
    </source>
</evidence>
<evidence type="ECO:0000256" key="7">
    <source>
        <dbReference type="SAM" id="MobiDB-lite"/>
    </source>
</evidence>
<dbReference type="InterPro" id="IPR006099">
    <property type="entry name" value="MeMalonylCoA_mutase_a/b_cat"/>
</dbReference>
<dbReference type="PANTHER" id="PTHR48101:SF4">
    <property type="entry name" value="METHYLMALONYL-COA MUTASE, MITOCHONDRIAL"/>
    <property type="match status" value="1"/>
</dbReference>
<evidence type="ECO:0000256" key="5">
    <source>
        <dbReference type="ARBA" id="ARBA00023235"/>
    </source>
</evidence>
<evidence type="ECO:0000256" key="1">
    <source>
        <dbReference type="ARBA" id="ARBA00001922"/>
    </source>
</evidence>
<accession>A0A150MMG8</accession>
<gene>
    <name evidence="9" type="ORF">B4110_2487</name>
</gene>
<dbReference type="PROSITE" id="PS00544">
    <property type="entry name" value="METMALONYL_COA_MUTASE"/>
    <property type="match status" value="1"/>
</dbReference>
<comment type="caution">
    <text evidence="9">The sequence shown here is derived from an EMBL/GenBank/DDBJ whole genome shotgun (WGS) entry which is preliminary data.</text>
</comment>
<evidence type="ECO:0000259" key="8">
    <source>
        <dbReference type="Pfam" id="PF01642"/>
    </source>
</evidence>
<dbReference type="Gene3D" id="3.20.20.240">
    <property type="entry name" value="Methylmalonyl-CoA mutase"/>
    <property type="match status" value="1"/>
</dbReference>
<dbReference type="AlphaFoldDB" id="A0A150MMG8"/>
<proteinExistence type="inferred from homology"/>
<dbReference type="InterPro" id="IPR036724">
    <property type="entry name" value="Cobalamin-bd_sf"/>
</dbReference>
<dbReference type="GO" id="GO:0004494">
    <property type="term" value="F:methylmalonyl-CoA mutase activity"/>
    <property type="evidence" value="ECO:0007669"/>
    <property type="project" value="UniProtKB-EC"/>
</dbReference>
<keyword evidence="4" id="KW-0846">Cobalamin</keyword>
<evidence type="ECO:0000256" key="2">
    <source>
        <dbReference type="ARBA" id="ARBA00008465"/>
    </source>
</evidence>
<dbReference type="Pfam" id="PF01642">
    <property type="entry name" value="MM_CoA_mutase"/>
    <property type="match status" value="2"/>
</dbReference>
<evidence type="ECO:0000256" key="6">
    <source>
        <dbReference type="ARBA" id="ARBA00023285"/>
    </source>
</evidence>
<evidence type="ECO:0000256" key="4">
    <source>
        <dbReference type="ARBA" id="ARBA00022628"/>
    </source>
</evidence>
<dbReference type="EC" id="5.4.99.2" evidence="3"/>
<dbReference type="PATRIC" id="fig|153151.4.peg.886"/>
<dbReference type="GO" id="GO:0031419">
    <property type="term" value="F:cobalamin binding"/>
    <property type="evidence" value="ECO:0007669"/>
    <property type="project" value="UniProtKB-KW"/>
</dbReference>
<dbReference type="RefSeq" id="WP_062678696.1">
    <property type="nucleotide sequence ID" value="NZ_LQYW01000132.1"/>
</dbReference>
<evidence type="ECO:0000256" key="3">
    <source>
        <dbReference type="ARBA" id="ARBA00012398"/>
    </source>
</evidence>
<protein>
    <recommendedName>
        <fullName evidence="3">methylmalonyl-CoA mutase</fullName>
        <ecNumber evidence="3">5.4.99.2</ecNumber>
    </recommendedName>
</protein>
<feature type="domain" description="Methylmalonyl-CoA mutase alpha/beta chain catalytic" evidence="8">
    <location>
        <begin position="40"/>
        <end position="117"/>
    </location>
</feature>
<keyword evidence="5 9" id="KW-0413">Isomerase</keyword>
<comment type="similarity">
    <text evidence="2">Belongs to the methylmalonyl-CoA mutase family.</text>
</comment>
<dbReference type="Proteomes" id="UP000075324">
    <property type="component" value="Unassembled WGS sequence"/>
</dbReference>
<dbReference type="InterPro" id="IPR016176">
    <property type="entry name" value="Cbl-dep_enz_cat"/>
</dbReference>
<dbReference type="Gene3D" id="3.40.50.280">
    <property type="entry name" value="Cobalamin-binding domain"/>
    <property type="match status" value="1"/>
</dbReference>
<dbReference type="SUPFAM" id="SSF52242">
    <property type="entry name" value="Cobalamin (vitamin B12)-binding domain"/>
    <property type="match status" value="1"/>
</dbReference>
<dbReference type="SUPFAM" id="SSF51703">
    <property type="entry name" value="Cobalamin (vitamin B12)-dependent enzymes"/>
    <property type="match status" value="1"/>
</dbReference>